<keyword evidence="2" id="KW-1185">Reference proteome</keyword>
<sequence>MHSITRRKKCYVIVGCEQLEEFPEPLATLIASFLDAHSSVT</sequence>
<organism evidence="1 2">
    <name type="scientific">Linum tenue</name>
    <dbReference type="NCBI Taxonomy" id="586396"/>
    <lineage>
        <taxon>Eukaryota</taxon>
        <taxon>Viridiplantae</taxon>
        <taxon>Streptophyta</taxon>
        <taxon>Embryophyta</taxon>
        <taxon>Tracheophyta</taxon>
        <taxon>Spermatophyta</taxon>
        <taxon>Magnoliopsida</taxon>
        <taxon>eudicotyledons</taxon>
        <taxon>Gunneridae</taxon>
        <taxon>Pentapetalae</taxon>
        <taxon>rosids</taxon>
        <taxon>fabids</taxon>
        <taxon>Malpighiales</taxon>
        <taxon>Linaceae</taxon>
        <taxon>Linum</taxon>
    </lineage>
</organism>
<reference evidence="1" key="1">
    <citation type="submission" date="2022-08" db="EMBL/GenBank/DDBJ databases">
        <authorList>
            <person name="Gutierrez-Valencia J."/>
        </authorList>
    </citation>
    <scope>NUCLEOTIDE SEQUENCE</scope>
</reference>
<gene>
    <name evidence="1" type="ORF">LITE_LOCUS19195</name>
</gene>
<proteinExistence type="predicted"/>
<evidence type="ECO:0000313" key="2">
    <source>
        <dbReference type="Proteomes" id="UP001154282"/>
    </source>
</evidence>
<comment type="caution">
    <text evidence="1">The sequence shown here is derived from an EMBL/GenBank/DDBJ whole genome shotgun (WGS) entry which is preliminary data.</text>
</comment>
<dbReference type="AlphaFoldDB" id="A0AAV0KJQ6"/>
<accession>A0AAV0KJQ6</accession>
<protein>
    <submittedName>
        <fullName evidence="1">Uncharacterized protein</fullName>
    </submittedName>
</protein>
<dbReference type="EMBL" id="CAMGYJ010000005">
    <property type="protein sequence ID" value="CAI0422592.1"/>
    <property type="molecule type" value="Genomic_DNA"/>
</dbReference>
<dbReference type="Proteomes" id="UP001154282">
    <property type="component" value="Unassembled WGS sequence"/>
</dbReference>
<evidence type="ECO:0000313" key="1">
    <source>
        <dbReference type="EMBL" id="CAI0422592.1"/>
    </source>
</evidence>
<name>A0AAV0KJQ6_9ROSI</name>